<reference evidence="9" key="2">
    <citation type="journal article" date="2022" name="Hortic Res">
        <title>The genome of Dioscorea zingiberensis sheds light on the biosynthesis, origin and evolution of the medicinally important diosgenin saponins.</title>
        <authorList>
            <person name="Li Y."/>
            <person name="Tan C."/>
            <person name="Li Z."/>
            <person name="Guo J."/>
            <person name="Li S."/>
            <person name="Chen X."/>
            <person name="Wang C."/>
            <person name="Dai X."/>
            <person name="Yang H."/>
            <person name="Song W."/>
            <person name="Hou L."/>
            <person name="Xu J."/>
            <person name="Tong Z."/>
            <person name="Xu A."/>
            <person name="Yuan X."/>
            <person name="Wang W."/>
            <person name="Yang Q."/>
            <person name="Chen L."/>
            <person name="Sun Z."/>
            <person name="Wang K."/>
            <person name="Pan B."/>
            <person name="Chen J."/>
            <person name="Bao Y."/>
            <person name="Liu F."/>
            <person name="Qi X."/>
            <person name="Gang D.R."/>
            <person name="Wen J."/>
            <person name="Li J."/>
        </authorList>
    </citation>
    <scope>NUCLEOTIDE SEQUENCE</scope>
    <source>
        <strain evidence="9">Dzin_1.0</strain>
    </source>
</reference>
<dbReference type="FunFam" id="2.40.50.140:FF:000262">
    <property type="entry name" value="Protein BREAST CANCER SUSCEPTIBILITY 2 homolog B"/>
    <property type="match status" value="1"/>
</dbReference>
<dbReference type="InterPro" id="IPR036315">
    <property type="entry name" value="BRCA2_hlx_sf"/>
</dbReference>
<dbReference type="SUPFAM" id="SSF50249">
    <property type="entry name" value="Nucleic acid-binding proteins"/>
    <property type="match status" value="2"/>
</dbReference>
<dbReference type="InterPro" id="IPR015525">
    <property type="entry name" value="BRCA2"/>
</dbReference>
<evidence type="ECO:0000259" key="7">
    <source>
        <dbReference type="Pfam" id="PF09103"/>
    </source>
</evidence>
<dbReference type="Gene3D" id="2.40.50.140">
    <property type="entry name" value="Nucleic acid-binding proteins"/>
    <property type="match status" value="1"/>
</dbReference>
<dbReference type="SUPFAM" id="SSF81872">
    <property type="entry name" value="BRCA2 helical domain"/>
    <property type="match status" value="1"/>
</dbReference>
<dbReference type="AlphaFoldDB" id="A0A9D5CR93"/>
<keyword evidence="10" id="KW-1185">Reference proteome</keyword>
<dbReference type="Pfam" id="PF09169">
    <property type="entry name" value="BRCA-2_helical"/>
    <property type="match status" value="1"/>
</dbReference>
<dbReference type="GO" id="GO:0003677">
    <property type="term" value="F:DNA binding"/>
    <property type="evidence" value="ECO:0007669"/>
    <property type="project" value="UniProtKB-KW"/>
</dbReference>
<feature type="domain" description="BRCA2 OB1" evidence="7">
    <location>
        <begin position="667"/>
        <end position="805"/>
    </location>
</feature>
<dbReference type="InterPro" id="IPR015252">
    <property type="entry name" value="BRCA2_hlx"/>
</dbReference>
<comment type="caution">
    <text evidence="9">The sequence shown here is derived from an EMBL/GenBank/DDBJ whole genome shotgun (WGS) entry which is preliminary data.</text>
</comment>
<dbReference type="GO" id="GO:0000724">
    <property type="term" value="P:double-strand break repair via homologous recombination"/>
    <property type="evidence" value="ECO:0007669"/>
    <property type="project" value="InterPro"/>
</dbReference>
<dbReference type="Proteomes" id="UP001085076">
    <property type="component" value="Miscellaneous, Linkage group lg03"/>
</dbReference>
<evidence type="ECO:0000256" key="6">
    <source>
        <dbReference type="SAM" id="MobiDB-lite"/>
    </source>
</evidence>
<protein>
    <submittedName>
        <fullName evidence="9">Uncharacterized protein</fullName>
    </submittedName>
</protein>
<dbReference type="OrthoDB" id="21095at2759"/>
<dbReference type="InterPro" id="IPR012340">
    <property type="entry name" value="NA-bd_OB-fold"/>
</dbReference>
<name>A0A9D5CR93_9LILI</name>
<sequence>MPATPDPPTWKIFPDAGGNFRWAPAGADAGSRSEYSCVNQALRPDGQPSSPLPSMADLFLKVSAELREGGGGGCVGGVPMFRTASGRSVSVRESSIQKAESVLAERDIPERGASMVQNFGAYDEGFPMFHTAGSSKSVAVRQSSIRKAAAVLEGENLEMENLKPLECDYRSNTAPMFQTGSGKSILLKKSSIKKAVSVLKNVGNFEKDLGVGNWINNGCSISNSFFQTGSGKAVNISSAGLLRAATLLGVEENHGRASSNSFVSEMNQPNSGVSTSENVDPEVWVEADLGAAGNNNVGPKGPEVCKTSDSAQPTIRFHTAGGRSISISTDALQRAKSLLGDASDGVLQGDIEANKPSDTILKDNKAFEDFSWNKENSTFVPMLPNAKMCKTNGRMPCTGRPFSSHKPGSVTSDQVNACRQVPLGLDIKDIDRPSMPKLASIGIRGSSTLNDALKTTTASRPKGEPLSDVSNTIVTENTSTNQLTSQRKRIRRRSSISTFKRPRNSRFTTPLKCNSSSHASGPFMLSPTKNRNCRNRVSSRYPFQFKQKTIKDFFGRPPFHTNLIEGLPDEVRHMSADTAEKYQFHDAFGFAVIGQGEFHAMLLQSGASSSHVTKEWVSNHYKWIVWKLASFDRCYATQASGNYLTVSNVLEELKYRYEREVNYGHRSSIKKILDGDASAASAVVLCISAIRYYSSSHNSKMDEIGESHDDNQKLDDSEEPECYRAAKIELSDGWYALEAQLDIPLSKQLISRKLFVGQKLRILGAHLCGWVAPVSPLETPGTVSLLIHINGTYRAHWADPLGFCKGLGAPLAFSCIKGAGGFQMAVLLLDQKRWKRRRSSIVEDVVSKHQDFIVNCDDSEEGAEIFKILQTAAEPEVLMADMTSDQLISFTAYQAKQEANRQTEIHKKIEKALEDKGLGAREVTPFMRVRVVGLTSKGASKKKHDLVEGQMYCVHGLMPLNFGSDIIYLQGRGSSTLWKCLAPKEYEKFEPFFTPRKPVSLSNFVVVHVGELYLSGRQKKQWLFMTDGSCSTSDSQFEEPYCCLLAVNFCAPNVNNDSSALISHNLSGNVVSFSNLVKRARDQMNHLWVAETSENSAYCVYNSPSTASHFNKTAECAQKWAKISCSTIQKLRDRVLCIIQGH</sequence>
<evidence type="ECO:0000313" key="9">
    <source>
        <dbReference type="EMBL" id="KAJ0978350.1"/>
    </source>
</evidence>
<dbReference type="Gene3D" id="6.10.70.10">
    <property type="match status" value="1"/>
</dbReference>
<evidence type="ECO:0000256" key="4">
    <source>
        <dbReference type="ARBA" id="ARBA00023172"/>
    </source>
</evidence>
<evidence type="ECO:0000256" key="2">
    <source>
        <dbReference type="ARBA" id="ARBA00022763"/>
    </source>
</evidence>
<gene>
    <name evidence="9" type="ORF">J5N97_013824</name>
</gene>
<reference evidence="9" key="1">
    <citation type="submission" date="2021-03" db="EMBL/GenBank/DDBJ databases">
        <authorList>
            <person name="Li Z."/>
            <person name="Yang C."/>
        </authorList>
    </citation>
    <scope>NUCLEOTIDE SEQUENCE</scope>
    <source>
        <strain evidence="9">Dzin_1.0</strain>
        <tissue evidence="9">Leaf</tissue>
    </source>
</reference>
<keyword evidence="2" id="KW-0227">DNA damage</keyword>
<feature type="region of interest" description="Disordered" evidence="6">
    <location>
        <begin position="259"/>
        <end position="278"/>
    </location>
</feature>
<dbReference type="InterPro" id="IPR002093">
    <property type="entry name" value="BRCA2_repeat"/>
</dbReference>
<organism evidence="9 10">
    <name type="scientific">Dioscorea zingiberensis</name>
    <dbReference type="NCBI Taxonomy" id="325984"/>
    <lineage>
        <taxon>Eukaryota</taxon>
        <taxon>Viridiplantae</taxon>
        <taxon>Streptophyta</taxon>
        <taxon>Embryophyta</taxon>
        <taxon>Tracheophyta</taxon>
        <taxon>Spermatophyta</taxon>
        <taxon>Magnoliopsida</taxon>
        <taxon>Liliopsida</taxon>
        <taxon>Dioscoreales</taxon>
        <taxon>Dioscoreaceae</taxon>
        <taxon>Dioscorea</taxon>
    </lineage>
</organism>
<keyword evidence="3" id="KW-0238">DNA-binding</keyword>
<evidence type="ECO:0000259" key="8">
    <source>
        <dbReference type="Pfam" id="PF09169"/>
    </source>
</evidence>
<feature type="compositionally biased region" description="Polar residues" evidence="6">
    <location>
        <begin position="505"/>
        <end position="519"/>
    </location>
</feature>
<evidence type="ECO:0000256" key="3">
    <source>
        <dbReference type="ARBA" id="ARBA00023125"/>
    </source>
</evidence>
<dbReference type="EMBL" id="JAGGNH010000003">
    <property type="protein sequence ID" value="KAJ0978350.1"/>
    <property type="molecule type" value="Genomic_DNA"/>
</dbReference>
<accession>A0A9D5CR93</accession>
<evidence type="ECO:0000313" key="10">
    <source>
        <dbReference type="Proteomes" id="UP001085076"/>
    </source>
</evidence>
<dbReference type="PANTHER" id="PTHR11289:SF0">
    <property type="entry name" value="BREAST CANCER TYPE 2 SUSCEPTIBILITY PROTEIN"/>
    <property type="match status" value="1"/>
</dbReference>
<dbReference type="Pfam" id="PF00634">
    <property type="entry name" value="BRCA2"/>
    <property type="match status" value="3"/>
</dbReference>
<keyword evidence="5" id="KW-0234">DNA repair</keyword>
<keyword evidence="1" id="KW-0677">Repeat</keyword>
<feature type="domain" description="Breast cancer type 2 susceptibility protein helical" evidence="8">
    <location>
        <begin position="593"/>
        <end position="662"/>
    </location>
</feature>
<dbReference type="PANTHER" id="PTHR11289">
    <property type="entry name" value="BREAST CANCER TYPE 2 SUSCEPTIBILITY PROTEIN BRCA2"/>
    <property type="match status" value="1"/>
</dbReference>
<dbReference type="CDD" id="cd04493">
    <property type="entry name" value="BRCA2DBD_OB1"/>
    <property type="match status" value="1"/>
</dbReference>
<dbReference type="InterPro" id="IPR015187">
    <property type="entry name" value="BRCA2_OB_1"/>
</dbReference>
<keyword evidence="4" id="KW-0233">DNA recombination</keyword>
<dbReference type="SUPFAM" id="SSF81878">
    <property type="entry name" value="BRCA2 tower domain"/>
    <property type="match status" value="1"/>
</dbReference>
<feature type="region of interest" description="Disordered" evidence="6">
    <location>
        <begin position="502"/>
        <end position="531"/>
    </location>
</feature>
<dbReference type="Pfam" id="PF09103">
    <property type="entry name" value="BRCA-2_OB1"/>
    <property type="match status" value="1"/>
</dbReference>
<dbReference type="PROSITE" id="PS50138">
    <property type="entry name" value="BRCA2_REPEAT"/>
    <property type="match status" value="3"/>
</dbReference>
<evidence type="ECO:0000256" key="1">
    <source>
        <dbReference type="ARBA" id="ARBA00022737"/>
    </source>
</evidence>
<evidence type="ECO:0000256" key="5">
    <source>
        <dbReference type="ARBA" id="ARBA00023204"/>
    </source>
</evidence>
<proteinExistence type="predicted"/>
<dbReference type="GO" id="GO:0006355">
    <property type="term" value="P:regulation of DNA-templated transcription"/>
    <property type="evidence" value="ECO:0007669"/>
    <property type="project" value="TreeGrafter"/>
</dbReference>